<feature type="compositionally biased region" description="Basic and acidic residues" evidence="4">
    <location>
        <begin position="1123"/>
        <end position="1143"/>
    </location>
</feature>
<feature type="repeat" description="TPR" evidence="3">
    <location>
        <begin position="351"/>
        <end position="384"/>
    </location>
</feature>
<feature type="compositionally biased region" description="Basic and acidic residues" evidence="4">
    <location>
        <begin position="1031"/>
        <end position="1050"/>
    </location>
</feature>
<dbReference type="GO" id="GO:0006355">
    <property type="term" value="P:regulation of DNA-templated transcription"/>
    <property type="evidence" value="ECO:0007669"/>
    <property type="project" value="InterPro"/>
</dbReference>
<dbReference type="Proteomes" id="UP000245609">
    <property type="component" value="Unassembled WGS sequence"/>
</dbReference>
<keyword evidence="6" id="KW-1185">Reference proteome</keyword>
<evidence type="ECO:0000313" key="6">
    <source>
        <dbReference type="Proteomes" id="UP000245609"/>
    </source>
</evidence>
<comment type="caution">
    <text evidence="5">The sequence shown here is derived from an EMBL/GenBank/DDBJ whole genome shotgun (WGS) entry which is preliminary data.</text>
</comment>
<proteinExistence type="predicted"/>
<feature type="compositionally biased region" description="Polar residues" evidence="4">
    <location>
        <begin position="1017"/>
        <end position="1029"/>
    </location>
</feature>
<evidence type="ECO:0000256" key="2">
    <source>
        <dbReference type="ARBA" id="ARBA00022803"/>
    </source>
</evidence>
<organism evidence="5 6">
    <name type="scientific">Smittium megazygosporum</name>
    <dbReference type="NCBI Taxonomy" id="133381"/>
    <lineage>
        <taxon>Eukaryota</taxon>
        <taxon>Fungi</taxon>
        <taxon>Fungi incertae sedis</taxon>
        <taxon>Zoopagomycota</taxon>
        <taxon>Kickxellomycotina</taxon>
        <taxon>Harpellomycetes</taxon>
        <taxon>Harpellales</taxon>
        <taxon>Legeriomycetaceae</taxon>
        <taxon>Smittium</taxon>
    </lineage>
</organism>
<dbReference type="PANTHER" id="PTHR14027:SF2">
    <property type="entry name" value="RNA POLYMERASE-ASSOCIATED PROTEIN CTR9 HOMOLOG"/>
    <property type="match status" value="1"/>
</dbReference>
<dbReference type="STRING" id="133381.A0A2T9ZI17"/>
<keyword evidence="2 3" id="KW-0802">TPR repeat</keyword>
<feature type="compositionally biased region" description="Basic and acidic residues" evidence="4">
    <location>
        <begin position="1435"/>
        <end position="1465"/>
    </location>
</feature>
<dbReference type="GO" id="GO:0016593">
    <property type="term" value="C:Cdc73/Paf1 complex"/>
    <property type="evidence" value="ECO:0007669"/>
    <property type="project" value="TreeGrafter"/>
</dbReference>
<dbReference type="Pfam" id="PF13176">
    <property type="entry name" value="TPR_7"/>
    <property type="match status" value="1"/>
</dbReference>
<dbReference type="OrthoDB" id="343875at2759"/>
<feature type="repeat" description="TPR" evidence="3">
    <location>
        <begin position="155"/>
        <end position="188"/>
    </location>
</feature>
<evidence type="ECO:0000256" key="4">
    <source>
        <dbReference type="SAM" id="MobiDB-lite"/>
    </source>
</evidence>
<dbReference type="InterPro" id="IPR031101">
    <property type="entry name" value="Ctr9"/>
</dbReference>
<reference evidence="5 6" key="1">
    <citation type="journal article" date="2018" name="MBio">
        <title>Comparative Genomics Reveals the Core Gene Toolbox for the Fungus-Insect Symbiosis.</title>
        <authorList>
            <person name="Wang Y."/>
            <person name="Stata M."/>
            <person name="Wang W."/>
            <person name="Stajich J.E."/>
            <person name="White M.M."/>
            <person name="Moncalvo J.M."/>
        </authorList>
    </citation>
    <scope>NUCLEOTIDE SEQUENCE [LARGE SCALE GENOMIC DNA]</scope>
    <source>
        <strain evidence="5 6">SC-DP-2</strain>
    </source>
</reference>
<dbReference type="GO" id="GO:0000993">
    <property type="term" value="F:RNA polymerase II complex binding"/>
    <property type="evidence" value="ECO:0007669"/>
    <property type="project" value="TreeGrafter"/>
</dbReference>
<gene>
    <name evidence="5" type="ORF">BB560_001275</name>
</gene>
<dbReference type="Pfam" id="PF13432">
    <property type="entry name" value="TPR_16"/>
    <property type="match status" value="1"/>
</dbReference>
<dbReference type="SMART" id="SM00028">
    <property type="entry name" value="TPR"/>
    <property type="match status" value="10"/>
</dbReference>
<feature type="compositionally biased region" description="Basic and acidic residues" evidence="4">
    <location>
        <begin position="1072"/>
        <end position="1103"/>
    </location>
</feature>
<dbReference type="Gene3D" id="1.25.40.10">
    <property type="entry name" value="Tetratricopeptide repeat domain"/>
    <property type="match status" value="3"/>
</dbReference>
<feature type="compositionally biased region" description="Basic and acidic residues" evidence="4">
    <location>
        <begin position="1580"/>
        <end position="1590"/>
    </location>
</feature>
<dbReference type="Pfam" id="PF13174">
    <property type="entry name" value="TPR_6"/>
    <property type="match status" value="2"/>
</dbReference>
<name>A0A2T9ZI17_9FUNG</name>
<feature type="repeat" description="TPR" evidence="3">
    <location>
        <begin position="590"/>
        <end position="623"/>
    </location>
</feature>
<accession>A0A2T9ZI17</accession>
<feature type="compositionally biased region" description="Polar residues" evidence="4">
    <location>
        <begin position="1051"/>
        <end position="1071"/>
    </location>
</feature>
<dbReference type="EMBL" id="MBFS01000147">
    <property type="protein sequence ID" value="PVV04232.1"/>
    <property type="molecule type" value="Genomic_DNA"/>
</dbReference>
<feature type="compositionally biased region" description="Basic and acidic residues" evidence="4">
    <location>
        <begin position="1356"/>
        <end position="1367"/>
    </location>
</feature>
<feature type="compositionally biased region" description="Polar residues" evidence="4">
    <location>
        <begin position="1104"/>
        <end position="1121"/>
    </location>
</feature>
<feature type="compositionally biased region" description="Basic residues" evidence="4">
    <location>
        <begin position="1513"/>
        <end position="1523"/>
    </location>
</feature>
<dbReference type="InterPro" id="IPR011990">
    <property type="entry name" value="TPR-like_helical_dom_sf"/>
</dbReference>
<evidence type="ECO:0000256" key="3">
    <source>
        <dbReference type="PROSITE-ProRule" id="PRU00339"/>
    </source>
</evidence>
<feature type="repeat" description="TPR" evidence="3">
    <location>
        <begin position="189"/>
        <end position="222"/>
    </location>
</feature>
<feature type="region of interest" description="Disordered" evidence="4">
    <location>
        <begin position="1348"/>
        <end position="1618"/>
    </location>
</feature>
<feature type="region of interest" description="Disordered" evidence="4">
    <location>
        <begin position="973"/>
        <end position="1143"/>
    </location>
</feature>
<protein>
    <submittedName>
        <fullName evidence="5">Uncharacterized protein</fullName>
    </submittedName>
</protein>
<feature type="compositionally biased region" description="Acidic residues" evidence="4">
    <location>
        <begin position="1421"/>
        <end position="1434"/>
    </location>
</feature>
<sequence>MSDLRNKIIEIPLQGSENVLEIDCDDLPESSRDICDVLEQEEAEIRFFLIFALEYYKQKKIDEAILLLKRGLSKESTTDMSAKLPLINCLANIYIQKAKTFHLSEPFNSSISGEPDGQTLVSNFDLEQIKSGREAFLQLATALFKEADRIQPNNITTQLGKGVLYLVSNQYDLALPFFNNVLKVSPNNVTALVGAARIQYTKNQYHQALEKYRRALRFYPEGDFDPRIGIGLCLYKLGNVRDATIAFEKALQKNSNQVAPLILLSIIKLNTAKELLISENLEGDSKDSKIDLDSELSKGIEYISSGYHLNPDNPTILVHLSNLFYYRGDLEKSAELATKAYRFTELTEIKAESQFQIARIYHSQKDYSKAYDGYQKTLAIMPDHPLAKLSLGKLQIYRSEMAAAITTFQQLLTRYPRCTEILHILGYIYSTLNNQKIKAVEYYETEITTIAAQGNLLWKGDWSTKLDLFSTADTFLECARLLQNSNITKCLKFYEASKSILSKSSLENTSDINKDACATVEILNNIGVLKLFQDNNNEGIEELLSALGLHKKIFEKESDKAKGPEENLDSQTSQSIEGQSLVERYKDVDSTLYYNLGRAYESVGNIEKAKEIFSSLLEKYPGYIDAQLRLGMLYMNYYKDFDKSEECISQALSLKSTHIPALILKAQLTLSRGSLQPGRKCFENILINVNRHEIYTLLSLGNYYLQAIRSEIAIVKNIKQVLDQENLNSSIRGSKVHESKSKHSSDAIKADYRKHLGALNTNYKRAHEFFKKAYEINNKCPFSISGFAAIMAEKKYLNNALDFFSAAREVQSAQLPENAVSGISDPSGTVDSGFGNMSGADGYGSKMFSLEYCMSLSPESGMPLVLSDGTDQGYNVMLSSNLARVYLELGDNQNAINLYELSIGKLESKMQKMNISRYDDFPINQHYRNLGLGLSKALYIKARLTKSIPLMKRAISNLTQIYEEFIKMEERKGNKGDKSKLISNGYQDPKGDDNLSSSFNEDSVPGQLDDSKDRIVNGTNVSNKGSGSNEIKIKAEPEDNDIVKSEESKADINQTSNPVNDSSLNSNSQSEIKIKKEGDLDIKTEDDKTSLQKDEDSIKKENSTNDGDSTDTKVQTGSIIKSEQVENKKTDSNKKKVDFSSVDKPKAANDVKSKVREEDQLPVISMSKSEEKLVLVDGCDPIILYNLALAKQILAQLLSEIPPEQYAKEDYQSIVDGLRESSLVFIKLGKAKEQLQVFMNEKMEREKGADLAKPDISSTKNSNFKLSIDPKLSTPRASFGRFLLSDLEKKIQKYSEEEQRKWELAEESRKRRLEKEAQKKAEEAAALEARRKEDERLLEITRLRNEQIRQEMALGIREERGRDRSEIQSEDDDYRNNAEYEKDFVNDGESRQGRKRKDKLGRSDSKRKQRRYNKKSRDQYNDDGDGESPYEDAERDLVHQDNFREKPRQENEADDRYENNAEIKKEKRRYTGRVTKERRGGYSNREETDQLSRETLSREDTGDLPVRDTPSNTRRRTLKRHIKRVESSESDIENTEPVTKKRSRRPDSSEPSKRKGRRKEPKISRKELANVAPKEEEEDHEKYVQKKEMEIFGSSSDLSSLSDAVNEFEYNSDLDLSP</sequence>
<dbReference type="SUPFAM" id="SSF48452">
    <property type="entry name" value="TPR-like"/>
    <property type="match status" value="2"/>
</dbReference>
<feature type="compositionally biased region" description="Basic and acidic residues" evidence="4">
    <location>
        <begin position="1474"/>
        <end position="1501"/>
    </location>
</feature>
<dbReference type="PROSITE" id="PS50005">
    <property type="entry name" value="TPR"/>
    <property type="match status" value="4"/>
</dbReference>
<dbReference type="GO" id="GO:0006368">
    <property type="term" value="P:transcription elongation by RNA polymerase II"/>
    <property type="evidence" value="ECO:0007669"/>
    <property type="project" value="TreeGrafter"/>
</dbReference>
<dbReference type="InterPro" id="IPR019734">
    <property type="entry name" value="TPR_rpt"/>
</dbReference>
<keyword evidence="1" id="KW-0677">Repeat</keyword>
<evidence type="ECO:0000256" key="1">
    <source>
        <dbReference type="ARBA" id="ARBA00022737"/>
    </source>
</evidence>
<feature type="compositionally biased region" description="Basic and acidic residues" evidence="4">
    <location>
        <begin position="1374"/>
        <end position="1392"/>
    </location>
</feature>
<feature type="compositionally biased region" description="Low complexity" evidence="4">
    <location>
        <begin position="1594"/>
        <end position="1603"/>
    </location>
</feature>
<evidence type="ECO:0000313" key="5">
    <source>
        <dbReference type="EMBL" id="PVV04232.1"/>
    </source>
</evidence>
<dbReference type="PANTHER" id="PTHR14027">
    <property type="entry name" value="RNA POLYMERASE-ASSOCIATED PROTEIN CTR9"/>
    <property type="match status" value="1"/>
</dbReference>